<dbReference type="GO" id="GO:0043565">
    <property type="term" value="F:sequence-specific DNA binding"/>
    <property type="evidence" value="ECO:0007669"/>
    <property type="project" value="InterPro"/>
</dbReference>
<evidence type="ECO:0000259" key="5">
    <source>
        <dbReference type="PROSITE" id="PS01124"/>
    </source>
</evidence>
<dbReference type="InterPro" id="IPR018060">
    <property type="entry name" value="HTH_AraC"/>
</dbReference>
<dbReference type="InterPro" id="IPR011051">
    <property type="entry name" value="RmlC_Cupin_sf"/>
</dbReference>
<evidence type="ECO:0000256" key="2">
    <source>
        <dbReference type="ARBA" id="ARBA00023125"/>
    </source>
</evidence>
<keyword evidence="7" id="KW-1185">Reference proteome</keyword>
<protein>
    <submittedName>
        <fullName evidence="6">AraC family transcriptional regulator</fullName>
    </submittedName>
</protein>
<dbReference type="PANTHER" id="PTHR46796:SF7">
    <property type="entry name" value="ARAC FAMILY TRANSCRIPTIONAL REGULATOR"/>
    <property type="match status" value="1"/>
</dbReference>
<evidence type="ECO:0000313" key="7">
    <source>
        <dbReference type="Proteomes" id="UP000219167"/>
    </source>
</evidence>
<dbReference type="PROSITE" id="PS01124">
    <property type="entry name" value="HTH_ARAC_FAMILY_2"/>
    <property type="match status" value="1"/>
</dbReference>
<dbReference type="InterPro" id="IPR018062">
    <property type="entry name" value="HTH_AraC-typ_CS"/>
</dbReference>
<dbReference type="EMBL" id="OBQD01000007">
    <property type="protein sequence ID" value="SOC40374.1"/>
    <property type="molecule type" value="Genomic_DNA"/>
</dbReference>
<keyword evidence="3" id="KW-0804">Transcription</keyword>
<reference evidence="6 7" key="1">
    <citation type="submission" date="2017-08" db="EMBL/GenBank/DDBJ databases">
        <authorList>
            <person name="de Groot N.N."/>
        </authorList>
    </citation>
    <scope>NUCLEOTIDE SEQUENCE [LARGE SCALE GENOMIC DNA]</scope>
    <source>
        <strain evidence="6 7">JC85</strain>
    </source>
</reference>
<evidence type="ECO:0000256" key="4">
    <source>
        <dbReference type="SAM" id="MobiDB-lite"/>
    </source>
</evidence>
<feature type="region of interest" description="Disordered" evidence="4">
    <location>
        <begin position="321"/>
        <end position="341"/>
    </location>
</feature>
<dbReference type="SMART" id="SM00342">
    <property type="entry name" value="HTH_ARAC"/>
    <property type="match status" value="1"/>
</dbReference>
<dbReference type="Gene3D" id="1.10.10.60">
    <property type="entry name" value="Homeodomain-like"/>
    <property type="match status" value="2"/>
</dbReference>
<name>A0A285UEK2_9HYPH</name>
<dbReference type="Proteomes" id="UP000219167">
    <property type="component" value="Unassembled WGS sequence"/>
</dbReference>
<sequence length="341" mass="36704">MFDHSSENARATTSKATSARAIEPDLVSELLLGMRLVGLEYRRIEVTPPFGLAFGEVEGRAQFHFVARGPVHLRTPAGTFHTMNAGDAVLLPRGGSHALVSQSDTNCQDVRALSSAPICDSVSAISACNGGSDCEDQRAIIFSGCMEFDLGGLHPLVALMPEIMLVGTLIERYPEILPMLEAMEREAKGARAGFAGILARLADVVAAFIVRAWVECGCGDATGWVAALRDPRLGRVIVALHNRPGHDWTVAELADIMGASRSVFAERFLEVTGMTPVRYLTELRMRLAAQWIAKERMPIEAVALKLGYGSQAAFSRAFKRITGHPPGSHARPQQSSIAGLS</sequence>
<dbReference type="PROSITE" id="PS00041">
    <property type="entry name" value="HTH_ARAC_FAMILY_1"/>
    <property type="match status" value="1"/>
</dbReference>
<gene>
    <name evidence="6" type="ORF">SAMN05892877_107183</name>
</gene>
<dbReference type="Pfam" id="PF12833">
    <property type="entry name" value="HTH_18"/>
    <property type="match status" value="1"/>
</dbReference>
<dbReference type="AlphaFoldDB" id="A0A285UEK2"/>
<dbReference type="OrthoDB" id="9802263at2"/>
<evidence type="ECO:0000256" key="3">
    <source>
        <dbReference type="ARBA" id="ARBA00023163"/>
    </source>
</evidence>
<proteinExistence type="predicted"/>
<accession>A0A285UEK2</accession>
<dbReference type="RefSeq" id="WP_097139776.1">
    <property type="nucleotide sequence ID" value="NZ_OBQD01000007.1"/>
</dbReference>
<dbReference type="SUPFAM" id="SSF46689">
    <property type="entry name" value="Homeodomain-like"/>
    <property type="match status" value="2"/>
</dbReference>
<feature type="domain" description="HTH araC/xylS-type" evidence="5">
    <location>
        <begin position="234"/>
        <end position="332"/>
    </location>
</feature>
<dbReference type="Pfam" id="PF12852">
    <property type="entry name" value="Cupin_6"/>
    <property type="match status" value="1"/>
</dbReference>
<dbReference type="InterPro" id="IPR009057">
    <property type="entry name" value="Homeodomain-like_sf"/>
</dbReference>
<evidence type="ECO:0000313" key="6">
    <source>
        <dbReference type="EMBL" id="SOC40374.1"/>
    </source>
</evidence>
<dbReference type="GO" id="GO:0003700">
    <property type="term" value="F:DNA-binding transcription factor activity"/>
    <property type="evidence" value="ECO:0007669"/>
    <property type="project" value="InterPro"/>
</dbReference>
<keyword evidence="2" id="KW-0238">DNA-binding</keyword>
<organism evidence="6 7">
    <name type="scientific">Rhizobium subbaraonis</name>
    <dbReference type="NCBI Taxonomy" id="908946"/>
    <lineage>
        <taxon>Bacteria</taxon>
        <taxon>Pseudomonadati</taxon>
        <taxon>Pseudomonadota</taxon>
        <taxon>Alphaproteobacteria</taxon>
        <taxon>Hyphomicrobiales</taxon>
        <taxon>Rhizobiaceae</taxon>
        <taxon>Rhizobium/Agrobacterium group</taxon>
        <taxon>Rhizobium</taxon>
    </lineage>
</organism>
<dbReference type="InterPro" id="IPR050204">
    <property type="entry name" value="AraC_XylS_family_regulators"/>
</dbReference>
<dbReference type="InterPro" id="IPR032783">
    <property type="entry name" value="AraC_lig"/>
</dbReference>
<dbReference type="PANTHER" id="PTHR46796">
    <property type="entry name" value="HTH-TYPE TRANSCRIPTIONAL ACTIVATOR RHAS-RELATED"/>
    <property type="match status" value="1"/>
</dbReference>
<keyword evidence="1" id="KW-0805">Transcription regulation</keyword>
<dbReference type="SUPFAM" id="SSF51182">
    <property type="entry name" value="RmlC-like cupins"/>
    <property type="match status" value="1"/>
</dbReference>
<feature type="compositionally biased region" description="Polar residues" evidence="4">
    <location>
        <begin position="331"/>
        <end position="341"/>
    </location>
</feature>
<evidence type="ECO:0000256" key="1">
    <source>
        <dbReference type="ARBA" id="ARBA00023015"/>
    </source>
</evidence>